<dbReference type="InterPro" id="IPR029069">
    <property type="entry name" value="HotDog_dom_sf"/>
</dbReference>
<feature type="domain" description="Acyl-CoA thioesterase-like N-terminal HotDog" evidence="3">
    <location>
        <begin position="51"/>
        <end position="131"/>
    </location>
</feature>
<dbReference type="Pfam" id="PF20789">
    <property type="entry name" value="4HBT_3C"/>
    <property type="match status" value="1"/>
</dbReference>
<dbReference type="PANTHER" id="PTHR11066">
    <property type="entry name" value="ACYL-COA THIOESTERASE"/>
    <property type="match status" value="1"/>
</dbReference>
<dbReference type="Pfam" id="PF13622">
    <property type="entry name" value="4HBT_3"/>
    <property type="match status" value="1"/>
</dbReference>
<dbReference type="EMBL" id="CP000498">
    <property type="protein sequence ID" value="ABN65996.2"/>
    <property type="molecule type" value="Genomic_DNA"/>
</dbReference>
<evidence type="ECO:0000259" key="4">
    <source>
        <dbReference type="Pfam" id="PF20789"/>
    </source>
</evidence>
<evidence type="ECO:0000313" key="6">
    <source>
        <dbReference type="Proteomes" id="UP000002258"/>
    </source>
</evidence>
<sequence length="354" mass="40607">MVTLEELQRNVYDKDNISKLEAKFELIEQTSDSRVSIYNGRYPLQPFRDDQRGVYGGEFVSQGVLAAWKTLSDPELTPHSLHGYFVKAGSNNSVVRWEVENVSDGRNFANRLLRAFQTHTDVLVFTLQVSFTKNNDGVKRREVYEEQLAKGVENIRSIPFSFQKVPNPLFYQFKDNIDSLPSIEHTHEFMTHAFTPDAFRSPKVLNHETIGSRQLGLFAKINEDPSLATDKIKSKYTAALYLSDSLFITLVMSAVGVAISEEEKNFFRVSLDHAVYFHDSNFDARDWLFIDFKFPSMGNDRALVLCNFYTLDGRLVFSVNQEFLCFFPKKIIDKSNSLHEKYLAAQNSQESAKL</sequence>
<dbReference type="InParanoid" id="A3LT32"/>
<dbReference type="GO" id="GO:0005782">
    <property type="term" value="C:peroxisomal matrix"/>
    <property type="evidence" value="ECO:0007669"/>
    <property type="project" value="UniProtKB-SubCell"/>
</dbReference>
<dbReference type="AlphaFoldDB" id="A3LT32"/>
<dbReference type="eggNOG" id="KOG3016">
    <property type="taxonomic scope" value="Eukaryota"/>
</dbReference>
<reference evidence="5 6" key="1">
    <citation type="journal article" date="2007" name="Nat. Biotechnol.">
        <title>Genome sequence of the lignocellulose-bioconverting and xylose-fermenting yeast Pichia stipitis.</title>
        <authorList>
            <person name="Jeffries T.W."/>
            <person name="Grigoriev I.V."/>
            <person name="Grimwood J."/>
            <person name="Laplaza J.M."/>
            <person name="Aerts A."/>
            <person name="Salamov A."/>
            <person name="Schmutz J."/>
            <person name="Lindquist E."/>
            <person name="Dehal P."/>
            <person name="Shapiro H."/>
            <person name="Jin Y.S."/>
            <person name="Passoth V."/>
            <person name="Richardson P.M."/>
        </authorList>
    </citation>
    <scope>NUCLEOTIDE SEQUENCE [LARGE SCALE GENOMIC DNA]</scope>
    <source>
        <strain evidence="6">ATCC 58785 / CBS 6054 / NBRC 10063 / NRRL Y-11545</strain>
    </source>
</reference>
<dbReference type="CDD" id="cd03445">
    <property type="entry name" value="Thioesterase_II_repeat2"/>
    <property type="match status" value="1"/>
</dbReference>
<dbReference type="CDD" id="cd03444">
    <property type="entry name" value="Thioesterase_II_repeat1"/>
    <property type="match status" value="1"/>
</dbReference>
<dbReference type="RefSeq" id="XP_001384025.2">
    <property type="nucleotide sequence ID" value="XM_001383988.1"/>
</dbReference>
<dbReference type="FunCoup" id="A3LT32">
    <property type="interactions" value="178"/>
</dbReference>
<dbReference type="Gene3D" id="2.40.160.210">
    <property type="entry name" value="Acyl-CoA thioesterase, double hotdog domain"/>
    <property type="match status" value="1"/>
</dbReference>
<dbReference type="Proteomes" id="UP000002258">
    <property type="component" value="Chromosome 4"/>
</dbReference>
<protein>
    <submittedName>
        <fullName evidence="5">Acyl-CoA thioesterase</fullName>
    </submittedName>
</protein>
<dbReference type="InterPro" id="IPR049449">
    <property type="entry name" value="TesB_ACOT8-like_N"/>
</dbReference>
<evidence type="ECO:0000259" key="3">
    <source>
        <dbReference type="Pfam" id="PF13622"/>
    </source>
</evidence>
<dbReference type="HOGENOM" id="CLU_032690_2_1_1"/>
<dbReference type="InterPro" id="IPR003703">
    <property type="entry name" value="Acyl_CoA_thio"/>
</dbReference>
<keyword evidence="6" id="KW-1185">Reference proteome</keyword>
<evidence type="ECO:0000256" key="1">
    <source>
        <dbReference type="ARBA" id="ARBA00006538"/>
    </source>
</evidence>
<name>A3LT32_PICST</name>
<dbReference type="InterPro" id="IPR049450">
    <property type="entry name" value="ACOT8-like_C"/>
</dbReference>
<dbReference type="GO" id="GO:0006637">
    <property type="term" value="P:acyl-CoA metabolic process"/>
    <property type="evidence" value="ECO:0007669"/>
    <property type="project" value="InterPro"/>
</dbReference>
<gene>
    <name evidence="5" type="ORF">PICST_31267</name>
</gene>
<proteinExistence type="inferred from homology"/>
<evidence type="ECO:0000256" key="2">
    <source>
        <dbReference type="ARBA" id="ARBA00022801"/>
    </source>
</evidence>
<dbReference type="OrthoDB" id="68328at2759"/>
<dbReference type="GO" id="GO:0009062">
    <property type="term" value="P:fatty acid catabolic process"/>
    <property type="evidence" value="ECO:0007669"/>
    <property type="project" value="TreeGrafter"/>
</dbReference>
<dbReference type="SUPFAM" id="SSF54637">
    <property type="entry name" value="Thioesterase/thiol ester dehydrase-isomerase"/>
    <property type="match status" value="2"/>
</dbReference>
<dbReference type="OMA" id="QSHTNQL"/>
<dbReference type="STRING" id="322104.A3LT32"/>
<accession>A3LT32</accession>
<dbReference type="GO" id="GO:0047617">
    <property type="term" value="F:fatty acyl-CoA hydrolase activity"/>
    <property type="evidence" value="ECO:0007669"/>
    <property type="project" value="InterPro"/>
</dbReference>
<keyword evidence="2" id="KW-0378">Hydrolase</keyword>
<dbReference type="GeneID" id="4838812"/>
<organism evidence="5 6">
    <name type="scientific">Scheffersomyces stipitis (strain ATCC 58785 / CBS 6054 / NBRC 10063 / NRRL Y-11545)</name>
    <name type="common">Yeast</name>
    <name type="synonym">Pichia stipitis</name>
    <dbReference type="NCBI Taxonomy" id="322104"/>
    <lineage>
        <taxon>Eukaryota</taxon>
        <taxon>Fungi</taxon>
        <taxon>Dikarya</taxon>
        <taxon>Ascomycota</taxon>
        <taxon>Saccharomycotina</taxon>
        <taxon>Pichiomycetes</taxon>
        <taxon>Debaryomycetaceae</taxon>
        <taxon>Scheffersomyces</taxon>
    </lineage>
</organism>
<dbReference type="KEGG" id="pic:PICST_31267"/>
<dbReference type="PANTHER" id="PTHR11066:SF34">
    <property type="entry name" value="ACYL-COENZYME A THIOESTERASE 8"/>
    <property type="match status" value="1"/>
</dbReference>
<comment type="similarity">
    <text evidence="1">Belongs to the C/M/P thioester hydrolase family.</text>
</comment>
<dbReference type="InterPro" id="IPR042171">
    <property type="entry name" value="Acyl-CoA_hotdog"/>
</dbReference>
<evidence type="ECO:0000313" key="5">
    <source>
        <dbReference type="EMBL" id="ABN65996.2"/>
    </source>
</evidence>
<feature type="domain" description="Acyl-CoA thioesterase-like C-terminal" evidence="4">
    <location>
        <begin position="215"/>
        <end position="324"/>
    </location>
</feature>